<dbReference type="KEGG" id="xla:108701158"/>
<dbReference type="Proteomes" id="UP000186698">
    <property type="component" value="Chromosome 9_10L"/>
</dbReference>
<dbReference type="FunFam" id="3.30.160.60:FF:000478">
    <property type="entry name" value="Zinc finger protein 133"/>
    <property type="match status" value="1"/>
</dbReference>
<dbReference type="Gene3D" id="3.30.160.60">
    <property type="entry name" value="Classic Zinc Finger"/>
    <property type="match status" value="2"/>
</dbReference>
<sequence>MKRKELPREFRDKVVELHELGEGYKKISRTLEIPLSTVKSIIKKWKMYRTTQTLPRSGRPSKPGSRPRRKPGILKEDYAIMQMGVDPVLKPNKDYPSEYSDDEIQEVSITDKHFRALKSPSEESATADEFLPEMIEESHKPSCLADVSEHCKEQDAIEELCSQGSGQETVSTIPDDSHNKKIACSGKEGPEQETCLHWCKESSTLSFAKCQKALAKQKPLRCSQCGRAFRYKSQLFMHQKTHREEKLHCEVGRNENEQRSPFAVHLQAFEEEKPYICHECGSCFQQICTLVLHQKKHKGLNP</sequence>
<dbReference type="GO" id="GO:0000981">
    <property type="term" value="F:DNA-binding transcription factor activity, RNA polymerase II-specific"/>
    <property type="evidence" value="ECO:0007669"/>
    <property type="project" value="TreeGrafter"/>
</dbReference>
<dbReference type="PaxDb" id="8355-A0A1L8EUN1"/>
<evidence type="ECO:0000256" key="4">
    <source>
        <dbReference type="ARBA" id="ARBA00022737"/>
    </source>
</evidence>
<dbReference type="InterPro" id="IPR013087">
    <property type="entry name" value="Znf_C2H2_type"/>
</dbReference>
<gene>
    <name evidence="13 14 15" type="primary">XB22064855.L</name>
</gene>
<dbReference type="GO" id="GO:0000978">
    <property type="term" value="F:RNA polymerase II cis-regulatory region sequence-specific DNA binding"/>
    <property type="evidence" value="ECO:0007669"/>
    <property type="project" value="TreeGrafter"/>
</dbReference>
<dbReference type="PROSITE" id="PS50157">
    <property type="entry name" value="ZINC_FINGER_C2H2_2"/>
    <property type="match status" value="2"/>
</dbReference>
<evidence type="ECO:0000256" key="8">
    <source>
        <dbReference type="ARBA" id="ARBA00023242"/>
    </source>
</evidence>
<evidence type="ECO:0000259" key="11">
    <source>
        <dbReference type="PROSITE" id="PS50157"/>
    </source>
</evidence>
<feature type="domain" description="C2H2-type" evidence="11">
    <location>
        <begin position="220"/>
        <end position="247"/>
    </location>
</feature>
<dbReference type="Gene3D" id="1.10.10.10">
    <property type="entry name" value="Winged helix-like DNA-binding domain superfamily/Winged helix DNA-binding domain"/>
    <property type="match status" value="1"/>
</dbReference>
<feature type="compositionally biased region" description="Low complexity" evidence="10">
    <location>
        <begin position="55"/>
        <end position="64"/>
    </location>
</feature>
<evidence type="ECO:0000256" key="9">
    <source>
        <dbReference type="PROSITE-ProRule" id="PRU00042"/>
    </source>
</evidence>
<dbReference type="Pfam" id="PF25787">
    <property type="entry name" value="HTH_SB"/>
    <property type="match status" value="1"/>
</dbReference>
<dbReference type="PANTHER" id="PTHR23226">
    <property type="entry name" value="ZINC FINGER AND SCAN DOMAIN-CONTAINING"/>
    <property type="match status" value="1"/>
</dbReference>
<keyword evidence="4" id="KW-0677">Repeat</keyword>
<proteinExistence type="predicted"/>
<keyword evidence="5 9" id="KW-0863">Zinc-finger</keyword>
<keyword evidence="7" id="KW-0238">DNA-binding</keyword>
<accession>A0A1L8EUN1</accession>
<dbReference type="Xenbase" id="XB-GENE-22064857">
    <property type="gene designation" value="XB22064855.L"/>
</dbReference>
<keyword evidence="6" id="KW-0862">Zinc</keyword>
<evidence type="ECO:0000256" key="7">
    <source>
        <dbReference type="ARBA" id="ARBA00023125"/>
    </source>
</evidence>
<dbReference type="SUPFAM" id="SSF57667">
    <property type="entry name" value="beta-beta-alpha zinc fingers"/>
    <property type="match status" value="1"/>
</dbReference>
<feature type="domain" description="C2H2-type" evidence="11">
    <location>
        <begin position="275"/>
        <end position="302"/>
    </location>
</feature>
<protein>
    <submittedName>
        <fullName evidence="13 14">Zinc finger protein 300 isoform X1</fullName>
    </submittedName>
</protein>
<keyword evidence="8" id="KW-0539">Nucleus</keyword>
<keyword evidence="3" id="KW-0479">Metal-binding</keyword>
<dbReference type="InterPro" id="IPR057667">
    <property type="entry name" value="HTH_SB"/>
</dbReference>
<reference evidence="13 14" key="1">
    <citation type="submission" date="2022-04" db="UniProtKB">
        <authorList>
            <consortium name="RefSeq"/>
        </authorList>
    </citation>
    <scope>IDENTIFICATION</scope>
    <source>
        <strain evidence="13 14">J_2021</strain>
        <tissue evidence="13 14">Erythrocytes</tissue>
    </source>
</reference>
<evidence type="ECO:0000256" key="2">
    <source>
        <dbReference type="ARBA" id="ARBA00004123"/>
    </source>
</evidence>
<dbReference type="GO" id="GO:0005634">
    <property type="term" value="C:nucleus"/>
    <property type="evidence" value="ECO:0007669"/>
    <property type="project" value="UniProtKB-SubCell"/>
</dbReference>
<evidence type="ECO:0000313" key="15">
    <source>
        <dbReference type="Xenbase" id="XB-GENE-22064857"/>
    </source>
</evidence>
<dbReference type="Pfam" id="PF00096">
    <property type="entry name" value="zf-C2H2"/>
    <property type="match status" value="1"/>
</dbReference>
<dbReference type="CTD" id="108701158"/>
<dbReference type="GO" id="GO:0008270">
    <property type="term" value="F:zinc ion binding"/>
    <property type="evidence" value="ECO:0007669"/>
    <property type="project" value="UniProtKB-KW"/>
</dbReference>
<evidence type="ECO:0000256" key="3">
    <source>
        <dbReference type="ARBA" id="ARBA00022723"/>
    </source>
</evidence>
<dbReference type="AlphaFoldDB" id="A0A1L8EUN1"/>
<dbReference type="InterPro" id="IPR036236">
    <property type="entry name" value="Znf_C2H2_sf"/>
</dbReference>
<dbReference type="SUPFAM" id="SSF46689">
    <property type="entry name" value="Homeodomain-like"/>
    <property type="match status" value="1"/>
</dbReference>
<dbReference type="InterPro" id="IPR009057">
    <property type="entry name" value="Homeodomain-like_sf"/>
</dbReference>
<evidence type="ECO:0000256" key="10">
    <source>
        <dbReference type="SAM" id="MobiDB-lite"/>
    </source>
</evidence>
<evidence type="ECO:0000313" key="13">
    <source>
        <dbReference type="RefSeq" id="XP_018090917.1"/>
    </source>
</evidence>
<keyword evidence="12" id="KW-1185">Reference proteome</keyword>
<evidence type="ECO:0000256" key="5">
    <source>
        <dbReference type="ARBA" id="ARBA00022771"/>
    </source>
</evidence>
<dbReference type="FunFam" id="3.30.160.60:FF:000446">
    <property type="entry name" value="Zinc finger protein"/>
    <property type="match status" value="1"/>
</dbReference>
<dbReference type="PANTHER" id="PTHR23226:SF416">
    <property type="entry name" value="FI01424P"/>
    <property type="match status" value="1"/>
</dbReference>
<comment type="subcellular location">
    <subcellularLocation>
        <location evidence="2">Nucleus</location>
    </subcellularLocation>
</comment>
<dbReference type="Bgee" id="108701158">
    <property type="expression patterns" value="Expressed in brain and 15 other cell types or tissues"/>
</dbReference>
<dbReference type="GeneID" id="108701158"/>
<name>A0A1L8EUN1_XENLA</name>
<evidence type="ECO:0000256" key="1">
    <source>
        <dbReference type="ARBA" id="ARBA00003767"/>
    </source>
</evidence>
<dbReference type="SMART" id="SM00355">
    <property type="entry name" value="ZnF_C2H2"/>
    <property type="match status" value="2"/>
</dbReference>
<dbReference type="RefSeq" id="XP_018090917.1">
    <property type="nucleotide sequence ID" value="XM_018235428.2"/>
</dbReference>
<feature type="region of interest" description="Disordered" evidence="10">
    <location>
        <begin position="52"/>
        <end position="75"/>
    </location>
</feature>
<evidence type="ECO:0000313" key="12">
    <source>
        <dbReference type="Proteomes" id="UP000186698"/>
    </source>
</evidence>
<dbReference type="OrthoDB" id="9909658at2759"/>
<comment type="function">
    <text evidence="1">May be involved in transcriptional regulation.</text>
</comment>
<evidence type="ECO:0000313" key="14">
    <source>
        <dbReference type="RefSeq" id="XP_018090918.1"/>
    </source>
</evidence>
<dbReference type="InterPro" id="IPR036388">
    <property type="entry name" value="WH-like_DNA-bd_sf"/>
</dbReference>
<organism evidence="14">
    <name type="scientific">Xenopus laevis</name>
    <name type="common">African clawed frog</name>
    <dbReference type="NCBI Taxonomy" id="8355"/>
    <lineage>
        <taxon>Eukaryota</taxon>
        <taxon>Metazoa</taxon>
        <taxon>Chordata</taxon>
        <taxon>Craniata</taxon>
        <taxon>Vertebrata</taxon>
        <taxon>Euteleostomi</taxon>
        <taxon>Amphibia</taxon>
        <taxon>Batrachia</taxon>
        <taxon>Anura</taxon>
        <taxon>Pipoidea</taxon>
        <taxon>Pipidae</taxon>
        <taxon>Xenopodinae</taxon>
        <taxon>Xenopus</taxon>
        <taxon>Xenopus</taxon>
    </lineage>
</organism>
<dbReference type="PROSITE" id="PS00028">
    <property type="entry name" value="ZINC_FINGER_C2H2_1"/>
    <property type="match status" value="2"/>
</dbReference>
<evidence type="ECO:0000256" key="6">
    <source>
        <dbReference type="ARBA" id="ARBA00022833"/>
    </source>
</evidence>
<dbReference type="RefSeq" id="XP_018090918.1">
    <property type="nucleotide sequence ID" value="XM_018235429.2"/>
</dbReference>
<dbReference type="AGR" id="Xenbase:XB-GENE-22064857"/>